<protein>
    <submittedName>
        <fullName evidence="2">Uncharacterized protein</fullName>
    </submittedName>
</protein>
<keyword evidence="3" id="KW-1185">Reference proteome</keyword>
<name>A0ABX9JUE0_9BACT</name>
<evidence type="ECO:0000313" key="2">
    <source>
        <dbReference type="EMBL" id="REG27215.1"/>
    </source>
</evidence>
<gene>
    <name evidence="2" type="ORF">ATI61_110222</name>
</gene>
<reference evidence="2 3" key="1">
    <citation type="submission" date="2018-08" db="EMBL/GenBank/DDBJ databases">
        <title>Genomic Encyclopedia of Archaeal and Bacterial Type Strains, Phase II (KMG-II): from individual species to whole genera.</title>
        <authorList>
            <person name="Goeker M."/>
        </authorList>
    </citation>
    <scope>NUCLEOTIDE SEQUENCE [LARGE SCALE GENOMIC DNA]</scope>
    <source>
        <strain evidence="2 3">DSM 2261</strain>
    </source>
</reference>
<evidence type="ECO:0000313" key="3">
    <source>
        <dbReference type="Proteomes" id="UP000256345"/>
    </source>
</evidence>
<organism evidence="2 3">
    <name type="scientific">Archangium gephyra</name>
    <dbReference type="NCBI Taxonomy" id="48"/>
    <lineage>
        <taxon>Bacteria</taxon>
        <taxon>Pseudomonadati</taxon>
        <taxon>Myxococcota</taxon>
        <taxon>Myxococcia</taxon>
        <taxon>Myxococcales</taxon>
        <taxon>Cystobacterineae</taxon>
        <taxon>Archangiaceae</taxon>
        <taxon>Archangium</taxon>
    </lineage>
</organism>
<evidence type="ECO:0000256" key="1">
    <source>
        <dbReference type="SAM" id="SignalP"/>
    </source>
</evidence>
<accession>A0ABX9JUE0</accession>
<feature type="signal peptide" evidence="1">
    <location>
        <begin position="1"/>
        <end position="22"/>
    </location>
</feature>
<dbReference type="Proteomes" id="UP000256345">
    <property type="component" value="Unassembled WGS sequence"/>
</dbReference>
<dbReference type="EMBL" id="QUMU01000010">
    <property type="protein sequence ID" value="REG27215.1"/>
    <property type="molecule type" value="Genomic_DNA"/>
</dbReference>
<proteinExistence type="predicted"/>
<feature type="chain" id="PRO_5046641815" evidence="1">
    <location>
        <begin position="23"/>
        <end position="390"/>
    </location>
</feature>
<sequence length="390" mass="42226">MKNSVLRAIALVALAVPGIAAAQESYVNNETYVVDQARYPYIIYPSSYQLNDNYPWLTDTYPFDPYWVYSPAEQDTIVNDEAAITNAQVLFDWSDGSRILDVDQATIPEANQHNVPPVDESVPSGDALPETATVFMKSYNRTEKFGNKLFGAGYQAKASITATTATTATTKKVDAQAEGRVFATAFSFEKDIVRAHAYITGQQGGANTGRAALYVMGSEVWSTPLNYADETSPLDWNTTFFSVKQHFTVGPVPMSASASMSGGAKFTVKWEISPTVARLTLTPNGNSKVTFSAGVDIFVLYVGVEGTLSIVNVGVPAYGELFWPLCQLAWTLDSKLNIGALSGTVALVAQVKFLFFSQSYKVTIAKWPGLTKSLTLLNRNGAQNLGICGS</sequence>
<dbReference type="RefSeq" id="WP_047859425.1">
    <property type="nucleotide sequence ID" value="NZ_CP011509.1"/>
</dbReference>
<comment type="caution">
    <text evidence="2">The sequence shown here is derived from an EMBL/GenBank/DDBJ whole genome shotgun (WGS) entry which is preliminary data.</text>
</comment>
<keyword evidence="1" id="KW-0732">Signal</keyword>